<dbReference type="AlphaFoldDB" id="A0A250K0U5"/>
<gene>
    <name evidence="1" type="ORF">MYMAC_005277</name>
</gene>
<protein>
    <submittedName>
        <fullName evidence="1">Calcium-binding protein</fullName>
    </submittedName>
</protein>
<dbReference type="InterPro" id="IPR042279">
    <property type="entry name" value="Pep_M60_3"/>
</dbReference>
<dbReference type="Proteomes" id="UP000217343">
    <property type="component" value="Chromosome"/>
</dbReference>
<sequence length="437" mass="47984">MKKLPSAHGVRGAVRAWMSHPGLQTLVLALSIIAPWSASAQAMTLPGMNLTQHCQTLYGSTAYSYLQQPNPTAFSWKCWHQGQSKPMDLNKACRDQYPNEGHEAAYLNYSDPYSWYCVLRNSYTPVNSTNSPAQLYLWKGRKIALRTPDRTTCTTQQIKHIVTGIDKGVDFYEDVTGDSPSPHYRYGNLNSFAVLPSGYAMSCVGVACGFVGLTGVEISFPIFRDEMCPAAAAGVHDSTPFYELGRNYWFYGAQLASSESTYGTSIRTGYAVAMRFLAMEYEGLSGTSAHDTLYGQIEGLVDTYRTATVACGTPGATATPTTPGGSTCYRYDWENTLRAGNGLSGRSAPDLFASFVFRLHSQHGWPFINYVWRDAADLGSVTSVYHAADNFIIAASRAAGVNLSDVFQHSWRWPLSSSVRTQLQSELGAPVPASWYH</sequence>
<organism evidence="1 2">
    <name type="scientific">Corallococcus macrosporus DSM 14697</name>
    <dbReference type="NCBI Taxonomy" id="1189310"/>
    <lineage>
        <taxon>Bacteria</taxon>
        <taxon>Pseudomonadati</taxon>
        <taxon>Myxococcota</taxon>
        <taxon>Myxococcia</taxon>
        <taxon>Myxococcales</taxon>
        <taxon>Cystobacterineae</taxon>
        <taxon>Myxococcaceae</taxon>
        <taxon>Corallococcus</taxon>
    </lineage>
</organism>
<name>A0A250K0U5_9BACT</name>
<proteinExistence type="predicted"/>
<dbReference type="EMBL" id="CP022203">
    <property type="protein sequence ID" value="ATB49623.1"/>
    <property type="molecule type" value="Genomic_DNA"/>
</dbReference>
<accession>A0A250K0U5</accession>
<dbReference type="Gene3D" id="1.10.390.30">
    <property type="entry name" value="Peptidase M60, enhancin-like domain 3"/>
    <property type="match status" value="1"/>
</dbReference>
<evidence type="ECO:0000313" key="2">
    <source>
        <dbReference type="Proteomes" id="UP000217343"/>
    </source>
</evidence>
<reference evidence="1 2" key="1">
    <citation type="submission" date="2017-06" db="EMBL/GenBank/DDBJ databases">
        <title>Sequencing and comparative analysis of myxobacterial genomes.</title>
        <authorList>
            <person name="Rupp O."/>
            <person name="Goesmann A."/>
            <person name="Sogaard-Andersen L."/>
        </authorList>
    </citation>
    <scope>NUCLEOTIDE SEQUENCE [LARGE SCALE GENOMIC DNA]</scope>
    <source>
        <strain evidence="1 2">DSM 14697</strain>
    </source>
</reference>
<evidence type="ECO:0000313" key="1">
    <source>
        <dbReference type="EMBL" id="ATB49623.1"/>
    </source>
</evidence>
<dbReference type="KEGG" id="mmas:MYMAC_005277"/>
<keyword evidence="2" id="KW-1185">Reference proteome</keyword>
<dbReference type="RefSeq" id="WP_239989030.1">
    <property type="nucleotide sequence ID" value="NZ_CP022203.1"/>
</dbReference>